<feature type="domain" description="ABC transmembrane type-1" evidence="8">
    <location>
        <begin position="68"/>
        <end position="260"/>
    </location>
</feature>
<evidence type="ECO:0000256" key="5">
    <source>
        <dbReference type="ARBA" id="ARBA00022989"/>
    </source>
</evidence>
<dbReference type="PANTHER" id="PTHR43386:SF1">
    <property type="entry name" value="D,D-DIPEPTIDE TRANSPORT SYSTEM PERMEASE PROTEIN DDPC-RELATED"/>
    <property type="match status" value="1"/>
</dbReference>
<evidence type="ECO:0000256" key="1">
    <source>
        <dbReference type="ARBA" id="ARBA00004651"/>
    </source>
</evidence>
<keyword evidence="6 7" id="KW-0472">Membrane</keyword>
<dbReference type="Pfam" id="PF00528">
    <property type="entry name" value="BPD_transp_1"/>
    <property type="match status" value="1"/>
</dbReference>
<comment type="caution">
    <text evidence="9">The sequence shown here is derived from an EMBL/GenBank/DDBJ whole genome shotgun (WGS) entry which is preliminary data.</text>
</comment>
<dbReference type="RefSeq" id="WP_345375734.1">
    <property type="nucleotide sequence ID" value="NZ_BAABLM010000003.1"/>
</dbReference>
<organism evidence="9 10">
    <name type="scientific">Frondihabitans cladoniiphilus</name>
    <dbReference type="NCBI Taxonomy" id="715785"/>
    <lineage>
        <taxon>Bacteria</taxon>
        <taxon>Bacillati</taxon>
        <taxon>Actinomycetota</taxon>
        <taxon>Actinomycetes</taxon>
        <taxon>Micrococcales</taxon>
        <taxon>Microbacteriaceae</taxon>
        <taxon>Frondihabitans</taxon>
    </lineage>
</organism>
<evidence type="ECO:0000256" key="2">
    <source>
        <dbReference type="ARBA" id="ARBA00022448"/>
    </source>
</evidence>
<dbReference type="InterPro" id="IPR035906">
    <property type="entry name" value="MetI-like_sf"/>
</dbReference>
<gene>
    <name evidence="9" type="ORF">GCM10025780_20290</name>
</gene>
<keyword evidence="5 7" id="KW-1133">Transmembrane helix</keyword>
<dbReference type="Gene3D" id="1.10.3720.10">
    <property type="entry name" value="MetI-like"/>
    <property type="match status" value="1"/>
</dbReference>
<proteinExistence type="inferred from homology"/>
<feature type="transmembrane region" description="Helical" evidence="7">
    <location>
        <begin position="6"/>
        <end position="25"/>
    </location>
</feature>
<dbReference type="EMBL" id="BAABLM010000003">
    <property type="protein sequence ID" value="GAA4675677.1"/>
    <property type="molecule type" value="Genomic_DNA"/>
</dbReference>
<evidence type="ECO:0000256" key="3">
    <source>
        <dbReference type="ARBA" id="ARBA00022475"/>
    </source>
</evidence>
<dbReference type="PROSITE" id="PS50928">
    <property type="entry name" value="ABC_TM1"/>
    <property type="match status" value="1"/>
</dbReference>
<keyword evidence="4 7" id="KW-0812">Transmembrane</keyword>
<feature type="transmembrane region" description="Helical" evidence="7">
    <location>
        <begin position="119"/>
        <end position="144"/>
    </location>
</feature>
<comment type="similarity">
    <text evidence="7">Belongs to the binding-protein-dependent transport system permease family.</text>
</comment>
<dbReference type="InterPro" id="IPR000515">
    <property type="entry name" value="MetI-like"/>
</dbReference>
<protein>
    <recommendedName>
        <fullName evidence="8">ABC transmembrane type-1 domain-containing protein</fullName>
    </recommendedName>
</protein>
<dbReference type="SUPFAM" id="SSF161098">
    <property type="entry name" value="MetI-like"/>
    <property type="match status" value="1"/>
</dbReference>
<evidence type="ECO:0000313" key="9">
    <source>
        <dbReference type="EMBL" id="GAA4675677.1"/>
    </source>
</evidence>
<keyword evidence="10" id="KW-1185">Reference proteome</keyword>
<feature type="transmembrane region" description="Helical" evidence="7">
    <location>
        <begin position="68"/>
        <end position="89"/>
    </location>
</feature>
<keyword evidence="3" id="KW-1003">Cell membrane</keyword>
<feature type="transmembrane region" description="Helical" evidence="7">
    <location>
        <begin position="197"/>
        <end position="217"/>
    </location>
</feature>
<keyword evidence="2 7" id="KW-0813">Transport</keyword>
<feature type="transmembrane region" description="Helical" evidence="7">
    <location>
        <begin position="237"/>
        <end position="263"/>
    </location>
</feature>
<evidence type="ECO:0000256" key="4">
    <source>
        <dbReference type="ARBA" id="ARBA00022692"/>
    </source>
</evidence>
<evidence type="ECO:0000259" key="8">
    <source>
        <dbReference type="PROSITE" id="PS50928"/>
    </source>
</evidence>
<reference evidence="10" key="1">
    <citation type="journal article" date="2019" name="Int. J. Syst. Evol. Microbiol.">
        <title>The Global Catalogue of Microorganisms (GCM) 10K type strain sequencing project: providing services to taxonomists for standard genome sequencing and annotation.</title>
        <authorList>
            <consortium name="The Broad Institute Genomics Platform"/>
            <consortium name="The Broad Institute Genome Sequencing Center for Infectious Disease"/>
            <person name="Wu L."/>
            <person name="Ma J."/>
        </authorList>
    </citation>
    <scope>NUCLEOTIDE SEQUENCE [LARGE SCALE GENOMIC DNA]</scope>
    <source>
        <strain evidence="10">JCM 18956</strain>
    </source>
</reference>
<dbReference type="PANTHER" id="PTHR43386">
    <property type="entry name" value="OLIGOPEPTIDE TRANSPORT SYSTEM PERMEASE PROTEIN APPC"/>
    <property type="match status" value="1"/>
</dbReference>
<evidence type="ECO:0000256" key="7">
    <source>
        <dbReference type="RuleBase" id="RU363032"/>
    </source>
</evidence>
<evidence type="ECO:0000313" key="10">
    <source>
        <dbReference type="Proteomes" id="UP001501295"/>
    </source>
</evidence>
<comment type="subcellular location">
    <subcellularLocation>
        <location evidence="1 7">Cell membrane</location>
        <topology evidence="1 7">Multi-pass membrane protein</topology>
    </subcellularLocation>
</comment>
<name>A0ABP8VYY4_9MICO</name>
<dbReference type="InterPro" id="IPR050366">
    <property type="entry name" value="BP-dependent_transpt_permease"/>
</dbReference>
<dbReference type="CDD" id="cd06261">
    <property type="entry name" value="TM_PBP2"/>
    <property type="match status" value="1"/>
</dbReference>
<accession>A0ABP8VYY4</accession>
<sequence length="273" mass="28231">MKKTIYAAAIPFAVLLLIAIFAPLIEPYNPEKVVGLSTQAPSAAHLFGTDSTGMDVFSRVVAGFRIDLVMGLIVTLLSTVIGLVIGLIIGMGESSPSVAGAAGRGANRLIDLADAIPPLIVGIVVVGLFGANIVSLSIALAFILTPTQVRLTRAEVLRVRSDAYLEAARMAGLRPWQITLRHVLPNACRPAIENSSLVFGVSVVVAAALGFLGVGLVPPTPEWGAMISKGVSDAMLGTWWTALFPAVALCVAVACASGVSGVLTRVTRGHSLA</sequence>
<dbReference type="Proteomes" id="UP001501295">
    <property type="component" value="Unassembled WGS sequence"/>
</dbReference>
<evidence type="ECO:0000256" key="6">
    <source>
        <dbReference type="ARBA" id="ARBA00023136"/>
    </source>
</evidence>